<dbReference type="InterPro" id="IPR040521">
    <property type="entry name" value="KDZ"/>
</dbReference>
<dbReference type="InterPro" id="IPR041457">
    <property type="entry name" value="CxC2_KDZ-assoc"/>
</dbReference>
<sequence length="541" mass="60690">MPSQRTSSNRKSRKKALHKNDANAADAVTYKNQTRTTRAGKVVSELVKKKPIGLEEQEHGTFNEDAGFSEDENSLPSTHHDENVVPKIWKTQRDYINEFVLRVDDLLGALLSQEAPNISEDSEPPICSSCDSNLIANVGQAHTSGRLSYGRLINYLENIEETKDEEEQNQLQQLKWKQAPIEQSTEYTNGIDIQMENLEEDPENLDPNGPTDEEFEAYLNRCREDPHSLDNIQDCNDEEEVSEAEADVRDMPQYLRPQSANKGIPTGTPKTDGLNNAYIRAIHTNGVHHLAMVYCVCHGANNLPLDLIASRLLPTSFHRIRTVFSAQLLDYFCLSNLELKASAYQFYSLIRRVTNPMFPSSVVDLYNEFRRMSRLWRWMKKLKWSGFAGHNERAVLSFGTGDLGIFCPACPQPGVNLPDNWREDPNQKPSRDVWLSEGSGMIPDRAEYHAFLKSAIEALTGAPCENTFRAIQNSLLSKSSCDVTGIVGIACAQHGCYAPNALVDLFKDEQQKNVDFAFLAALASTGVHPDQGTMVIYDIVC</sequence>
<dbReference type="Pfam" id="PF18758">
    <property type="entry name" value="KDZ"/>
    <property type="match status" value="1"/>
</dbReference>
<gene>
    <name evidence="3" type="ORF">JR316_010665</name>
</gene>
<evidence type="ECO:0000256" key="1">
    <source>
        <dbReference type="SAM" id="MobiDB-lite"/>
    </source>
</evidence>
<feature type="compositionally biased region" description="Basic residues" evidence="1">
    <location>
        <begin position="8"/>
        <end position="17"/>
    </location>
</feature>
<feature type="domain" description="CxC2-like cysteine cluster KDZ transposase-associated" evidence="2">
    <location>
        <begin position="278"/>
        <end position="355"/>
    </location>
</feature>
<reference evidence="3" key="1">
    <citation type="submission" date="2021-02" db="EMBL/GenBank/DDBJ databases">
        <title>Psilocybe cubensis genome.</title>
        <authorList>
            <person name="Mckernan K.J."/>
            <person name="Crawford S."/>
            <person name="Trippe A."/>
            <person name="Kane L.T."/>
            <person name="Mclaughlin S."/>
        </authorList>
    </citation>
    <scope>NUCLEOTIDE SEQUENCE [LARGE SCALE GENOMIC DNA]</scope>
    <source>
        <strain evidence="3">MGC-MH-2018</strain>
    </source>
</reference>
<evidence type="ECO:0000259" key="2">
    <source>
        <dbReference type="Pfam" id="PF18803"/>
    </source>
</evidence>
<dbReference type="Pfam" id="PF18803">
    <property type="entry name" value="CxC2"/>
    <property type="match status" value="1"/>
</dbReference>
<comment type="caution">
    <text evidence="3">The sequence shown here is derived from an EMBL/GenBank/DDBJ whole genome shotgun (WGS) entry which is preliminary data.</text>
</comment>
<dbReference type="AlphaFoldDB" id="A0A8H7XMY7"/>
<protein>
    <recommendedName>
        <fullName evidence="2">CxC2-like cysteine cluster KDZ transposase-associated domain-containing protein</fullName>
    </recommendedName>
</protein>
<feature type="region of interest" description="Disordered" evidence="1">
    <location>
        <begin position="1"/>
        <end position="42"/>
    </location>
</feature>
<evidence type="ECO:0000313" key="3">
    <source>
        <dbReference type="EMBL" id="KAG5164171.1"/>
    </source>
</evidence>
<organism evidence="3">
    <name type="scientific">Psilocybe cubensis</name>
    <name type="common">Psychedelic mushroom</name>
    <name type="synonym">Stropharia cubensis</name>
    <dbReference type="NCBI Taxonomy" id="181762"/>
    <lineage>
        <taxon>Eukaryota</taxon>
        <taxon>Fungi</taxon>
        <taxon>Dikarya</taxon>
        <taxon>Basidiomycota</taxon>
        <taxon>Agaricomycotina</taxon>
        <taxon>Agaricomycetes</taxon>
        <taxon>Agaricomycetidae</taxon>
        <taxon>Agaricales</taxon>
        <taxon>Agaricineae</taxon>
        <taxon>Strophariaceae</taxon>
        <taxon>Psilocybe</taxon>
    </lineage>
</organism>
<proteinExistence type="predicted"/>
<accession>A0A8H7XMY7</accession>
<dbReference type="EMBL" id="JAFIQS010000012">
    <property type="protein sequence ID" value="KAG5164171.1"/>
    <property type="molecule type" value="Genomic_DNA"/>
</dbReference>
<name>A0A8H7XMY7_PSICU</name>